<organism evidence="1 2">
    <name type="scientific">Xanthobacter aminoxidans</name>
    <dbReference type="NCBI Taxonomy" id="186280"/>
    <lineage>
        <taxon>Bacteria</taxon>
        <taxon>Pseudomonadati</taxon>
        <taxon>Pseudomonadota</taxon>
        <taxon>Alphaproteobacteria</taxon>
        <taxon>Hyphomicrobiales</taxon>
        <taxon>Xanthobacteraceae</taxon>
        <taxon>Xanthobacter</taxon>
    </lineage>
</organism>
<proteinExistence type="predicted"/>
<comment type="caution">
    <text evidence="1">The sequence shown here is derived from an EMBL/GenBank/DDBJ whole genome shotgun (WGS) entry which is preliminary data.</text>
</comment>
<name>A0ABW6ZR34_9HYPH</name>
<sequence length="141" mass="15203">MPTSETLMRLGRLLERVREAPESSRALDIDIALELDGFEREGDGLIGQHQEQGGRVVGAPEHLAPRYTGSLDAAVDFVRRRLPDLEWTCGKRQGVHIGRVRPSPLCIVEDDAATAPLALMAAALGALDQLARAAEDGKVLA</sequence>
<dbReference type="EMBL" id="JBAFUR010000011">
    <property type="protein sequence ID" value="MFG1255448.1"/>
    <property type="molecule type" value="Genomic_DNA"/>
</dbReference>
<keyword evidence="2" id="KW-1185">Reference proteome</keyword>
<dbReference type="RefSeq" id="WP_394010401.1">
    <property type="nucleotide sequence ID" value="NZ_JBAFUR010000011.1"/>
</dbReference>
<gene>
    <name evidence="1" type="ORF">V5F30_24770</name>
</gene>
<protein>
    <submittedName>
        <fullName evidence="1">Uncharacterized protein</fullName>
    </submittedName>
</protein>
<accession>A0ABW6ZR34</accession>
<evidence type="ECO:0000313" key="2">
    <source>
        <dbReference type="Proteomes" id="UP001604043"/>
    </source>
</evidence>
<dbReference type="Proteomes" id="UP001604043">
    <property type="component" value="Unassembled WGS sequence"/>
</dbReference>
<reference evidence="1 2" key="1">
    <citation type="submission" date="2024-02" db="EMBL/GenBank/DDBJ databases">
        <title>Expansion and revision of Xanthobacter and proposal of Roseixanthobacter gen. nov.</title>
        <authorList>
            <person name="Soltysiak M.P.M."/>
            <person name="Jalihal A."/>
            <person name="Ory A."/>
            <person name="Chrisophersen C."/>
            <person name="Lee A.D."/>
            <person name="Boulton J."/>
            <person name="Springer M."/>
        </authorList>
    </citation>
    <scope>NUCLEOTIDE SEQUENCE [LARGE SCALE GENOMIC DNA]</scope>
    <source>
        <strain evidence="1 2">CB5</strain>
    </source>
</reference>
<evidence type="ECO:0000313" key="1">
    <source>
        <dbReference type="EMBL" id="MFG1255448.1"/>
    </source>
</evidence>